<evidence type="ECO:0008006" key="5">
    <source>
        <dbReference type="Google" id="ProtNLM"/>
    </source>
</evidence>
<dbReference type="SUPFAM" id="SSF48452">
    <property type="entry name" value="TPR-like"/>
    <property type="match status" value="3"/>
</dbReference>
<dbReference type="RefSeq" id="WP_215436206.1">
    <property type="nucleotide sequence ID" value="NZ_AP025943.1"/>
</dbReference>
<name>A0ABN6QIT7_9BACT</name>
<dbReference type="EMBL" id="AP025943">
    <property type="protein sequence ID" value="BDL44534.1"/>
    <property type="molecule type" value="Genomic_DNA"/>
</dbReference>
<keyword evidence="4" id="KW-1185">Reference proteome</keyword>
<dbReference type="Gene3D" id="1.25.40.10">
    <property type="entry name" value="Tetratricopeptide repeat domain"/>
    <property type="match status" value="2"/>
</dbReference>
<sequence>MQASTPPLKPLSSRTKWLIALCLCIAVLLLEFLTYHMAYRIGYDEGALHTPPVVIQKSDEKAFQTLSRFMADVFASRESLAGILDKREERLAWIRDPEVRSETAWGLTRELISRGGVEQALPTARELIEAGYADGKRQVWAPRADAVARALLAEHQYAAAYDYLKTAVDGYEKESMAAELVKALQTMSSIDQILNRNDQANGLLQRAVEASARLGSDSLAVKSRLLAAQGRLARAAGHIPESRAYFKEALVLFPREQGKTTGDLALASISMGEAMLEAGRKEEARELFLKGLTGSENASYLLNDCLNALRGLARISTEQGNYEEALAYLHQAEGAARGVLPADHAFWAGLYDQRGWVNIMRKAAPEARADFLKAVSNAAVSPMIAAQSREGLGKAWLDAGEGAKARENLRQSIQVRESNFSSDTLSLGRVYHSLGIASDMEGDREGALQAYSRAVDALLKCGDGPERKNLLVQSYLCKAYALCDGEQWQEAVDAFEAVLPLLEGEQRSENYKQLGRCYDELGMTAKADECWKESGFPRVRRSSPVRRTDGGRISSRR</sequence>
<keyword evidence="1" id="KW-0677">Repeat</keyword>
<keyword evidence="2" id="KW-0802">TPR repeat</keyword>
<proteinExistence type="predicted"/>
<accession>A0ABN6QIT7</accession>
<dbReference type="Proteomes" id="UP001062263">
    <property type="component" value="Chromosome"/>
</dbReference>
<evidence type="ECO:0000256" key="2">
    <source>
        <dbReference type="ARBA" id="ARBA00022803"/>
    </source>
</evidence>
<dbReference type="SMART" id="SM00028">
    <property type="entry name" value="TPR"/>
    <property type="match status" value="6"/>
</dbReference>
<reference evidence="3" key="1">
    <citation type="submission" date="2022-06" db="EMBL/GenBank/DDBJ databases">
        <title>Akkermansia biwalacus sp. nov., an anaerobic mucin-degrading bacterium isolated from human intestine.</title>
        <authorList>
            <person name="Kobayashi Y."/>
            <person name="Inoue S."/>
            <person name="Kawahara T."/>
            <person name="Kohda N."/>
        </authorList>
    </citation>
    <scope>NUCLEOTIDE SEQUENCE</scope>
    <source>
        <strain evidence="3">WON2089</strain>
    </source>
</reference>
<gene>
    <name evidence="3" type="ORF">Abiwalacus_21080</name>
</gene>
<protein>
    <recommendedName>
        <fullName evidence="5">Tetratricopeptide repeat protein</fullName>
    </recommendedName>
</protein>
<evidence type="ECO:0000313" key="3">
    <source>
        <dbReference type="EMBL" id="BDL44534.1"/>
    </source>
</evidence>
<dbReference type="InterPro" id="IPR019734">
    <property type="entry name" value="TPR_rpt"/>
</dbReference>
<dbReference type="Pfam" id="PF13374">
    <property type="entry name" value="TPR_10"/>
    <property type="match status" value="1"/>
</dbReference>
<dbReference type="PANTHER" id="PTHR45641:SF19">
    <property type="entry name" value="NEPHROCYSTIN-3"/>
    <property type="match status" value="1"/>
</dbReference>
<dbReference type="InterPro" id="IPR011990">
    <property type="entry name" value="TPR-like_helical_dom_sf"/>
</dbReference>
<evidence type="ECO:0000313" key="4">
    <source>
        <dbReference type="Proteomes" id="UP001062263"/>
    </source>
</evidence>
<evidence type="ECO:0000256" key="1">
    <source>
        <dbReference type="ARBA" id="ARBA00022737"/>
    </source>
</evidence>
<organism evidence="3 4">
    <name type="scientific">Akkermansia biwaensis</name>
    <dbReference type="NCBI Taxonomy" id="2946555"/>
    <lineage>
        <taxon>Bacteria</taxon>
        <taxon>Pseudomonadati</taxon>
        <taxon>Verrucomicrobiota</taxon>
        <taxon>Verrucomicrobiia</taxon>
        <taxon>Verrucomicrobiales</taxon>
        <taxon>Akkermansiaceae</taxon>
        <taxon>Akkermansia</taxon>
    </lineage>
</organism>
<dbReference type="PANTHER" id="PTHR45641">
    <property type="entry name" value="TETRATRICOPEPTIDE REPEAT PROTEIN (AFU_ORTHOLOGUE AFUA_6G03870)"/>
    <property type="match status" value="1"/>
</dbReference>